<gene>
    <name evidence="11" type="ORF">OKA05_14440</name>
</gene>
<dbReference type="InterPro" id="IPR009056">
    <property type="entry name" value="Cyt_c-like_dom"/>
</dbReference>
<dbReference type="InterPro" id="IPR029010">
    <property type="entry name" value="ThuA-like"/>
</dbReference>
<dbReference type="EMBL" id="JAPDDT010000005">
    <property type="protein sequence ID" value="MCW1923762.1"/>
    <property type="molecule type" value="Genomic_DNA"/>
</dbReference>
<evidence type="ECO:0000256" key="1">
    <source>
        <dbReference type="ARBA" id="ARBA00004613"/>
    </source>
</evidence>
<comment type="caution">
    <text evidence="11">The sequence shown here is derived from an EMBL/GenBank/DDBJ whole genome shotgun (WGS) entry which is preliminary data.</text>
</comment>
<evidence type="ECO:0000259" key="10">
    <source>
        <dbReference type="PROSITE" id="PS51007"/>
    </source>
</evidence>
<dbReference type="PANTHER" id="PTHR19328:SF75">
    <property type="entry name" value="ALDOSE SUGAR DEHYDROGENASE YLII"/>
    <property type="match status" value="1"/>
</dbReference>
<evidence type="ECO:0000256" key="9">
    <source>
        <dbReference type="SAM" id="SignalP"/>
    </source>
</evidence>
<keyword evidence="12" id="KW-1185">Reference proteome</keyword>
<keyword evidence="2" id="KW-0964">Secreted</keyword>
<evidence type="ECO:0000256" key="3">
    <source>
        <dbReference type="ARBA" id="ARBA00022723"/>
    </source>
</evidence>
<dbReference type="PANTHER" id="PTHR19328">
    <property type="entry name" value="HEDGEHOG-INTERACTING PROTEIN"/>
    <property type="match status" value="1"/>
</dbReference>
<dbReference type="InterPro" id="IPR011041">
    <property type="entry name" value="Quinoprot_gluc/sorb_DH_b-prop"/>
</dbReference>
<reference evidence="11 12" key="1">
    <citation type="submission" date="2022-10" db="EMBL/GenBank/DDBJ databases">
        <title>Luteolibacter arcticus strain CCTCC AB 2014275, whole genome shotgun sequencing project.</title>
        <authorList>
            <person name="Zhao G."/>
            <person name="Shen L."/>
        </authorList>
    </citation>
    <scope>NUCLEOTIDE SEQUENCE [LARGE SCALE GENOMIC DNA]</scope>
    <source>
        <strain evidence="11 12">CCTCC AB 2014275</strain>
    </source>
</reference>
<dbReference type="Gene3D" id="2.120.10.30">
    <property type="entry name" value="TolB, C-terminal domain"/>
    <property type="match status" value="1"/>
</dbReference>
<evidence type="ECO:0000256" key="6">
    <source>
        <dbReference type="ARBA" id="ARBA00023004"/>
    </source>
</evidence>
<keyword evidence="5" id="KW-0106">Calcium</keyword>
<accession>A0ABT3GJT8</accession>
<evidence type="ECO:0000313" key="11">
    <source>
        <dbReference type="EMBL" id="MCW1923762.1"/>
    </source>
</evidence>
<dbReference type="Gene3D" id="3.40.50.880">
    <property type="match status" value="1"/>
</dbReference>
<feature type="chain" id="PRO_5046940307" evidence="9">
    <location>
        <begin position="21"/>
        <end position="1565"/>
    </location>
</feature>
<dbReference type="InterPro" id="IPR059100">
    <property type="entry name" value="TSP3_bac"/>
</dbReference>
<evidence type="ECO:0000313" key="12">
    <source>
        <dbReference type="Proteomes" id="UP001320876"/>
    </source>
</evidence>
<name>A0ABT3GJT8_9BACT</name>
<evidence type="ECO:0000256" key="4">
    <source>
        <dbReference type="ARBA" id="ARBA00022729"/>
    </source>
</evidence>
<dbReference type="InterPro" id="IPR029062">
    <property type="entry name" value="Class_I_gatase-like"/>
</dbReference>
<keyword evidence="7" id="KW-0349">Heme</keyword>
<dbReference type="RefSeq" id="WP_264487870.1">
    <property type="nucleotide sequence ID" value="NZ_JAPDDT010000005.1"/>
</dbReference>
<feature type="domain" description="Cytochrome c" evidence="10">
    <location>
        <begin position="960"/>
        <end position="1064"/>
    </location>
</feature>
<proteinExistence type="predicted"/>
<keyword evidence="4 9" id="KW-0732">Signal</keyword>
<dbReference type="Pfam" id="PF18884">
    <property type="entry name" value="TSP3_bac"/>
    <property type="match status" value="2"/>
</dbReference>
<evidence type="ECO:0000256" key="7">
    <source>
        <dbReference type="PROSITE-ProRule" id="PRU00433"/>
    </source>
</evidence>
<dbReference type="SUPFAM" id="SSF52317">
    <property type="entry name" value="Class I glutamine amidotransferase-like"/>
    <property type="match status" value="1"/>
</dbReference>
<protein>
    <submittedName>
        <fullName evidence="11">ThuA domain-containing protein</fullName>
    </submittedName>
</protein>
<dbReference type="InterPro" id="IPR011042">
    <property type="entry name" value="6-blade_b-propeller_TolB-like"/>
</dbReference>
<dbReference type="SUPFAM" id="SSF50952">
    <property type="entry name" value="Soluble quinoprotein glucose dehydrogenase"/>
    <property type="match status" value="1"/>
</dbReference>
<organism evidence="11 12">
    <name type="scientific">Luteolibacter arcticus</name>
    <dbReference type="NCBI Taxonomy" id="1581411"/>
    <lineage>
        <taxon>Bacteria</taxon>
        <taxon>Pseudomonadati</taxon>
        <taxon>Verrucomicrobiota</taxon>
        <taxon>Verrucomicrobiia</taxon>
        <taxon>Verrucomicrobiales</taxon>
        <taxon>Verrucomicrobiaceae</taxon>
        <taxon>Luteolibacter</taxon>
    </lineage>
</organism>
<sequence length="1565" mass="166902">MVSPRILFSALLLLVSTAFAERPKVLLIEGASNHDWQNRKDILTAILSRDGSFDVDVSITPGAASDPGWATWSPSFANYDVVISGYSNSAGGEPRWPAAVETAFANYVNTGGGFVAFHEACQAFPDWPAYNEMLGLRWNNADVGKTILISASEQLQIHNPNLPGPYAFTNHGANVNVQVKRLGNHPIHAGLPTSWMAANMEIWRYTRGPANNLTVLSYAKDPESLFQFPVEWTTNYGTGRVYASSYGHIFPGDVEPAGMRCAAFQDTLCRAVKWCAGINPPATTPSDFPSPTAISLRAHATGVSGFGGPKAVTPFVNGVLPTLSVVPTGVQVTKAFPTLNWESPIEAKPWPGQPGQLMVVEMDGRVFKLTDSDATTTATPVLNITDRVWYINWDVGAPTHKHGGVFSTAFHPQFGQGVNKDFLYVYYVHHPANDSPDALVDGNNPFYNRLARFTWNGTAFTPASEQILLNLHDIAKGHEGGGMCFGPDGFLYLAFGDGGDESNSAIEDTQKLNERARSGVFRMDVDMQGGAISRPIRRQPAGLGSYSQNYYVPKSNPWAEPHEGATAAVLEEFYAIGLREPHRMSHDPASGFWIGDVGANTWEEVDLMDAPGLNFQWIYKEGTGNGYTTMPNPLIGIDRAPIHDYNHGIGNCIIGGHVYRGAAMPFLQGKYLFADNGTQNVYALEFDPVTKAKTGVQPIATGRAGGIWEGVSSFGIDSNGEPLLLQLGAGVNGAAQISRIKPAGPPGGGTWQYPPLLSQTGVFTNLSALTPAAFMIPFDVNMPLWSAGMHKKRWVILPNDGVANTAAERITYSATGNWQFPVGTVFVKHFARPDTDAPLETRLLVHGTDGWGGVTYKWRANSTEADLLEAGMEETLTVDGQTFEYLYPSRAQCNMCHTAAAGPVLGFRTRQLNRSLAYPGGGTANQIESLSVAGFINPALTVADLTNVLTSSSHDSPTVTDEAWVRSYLDSNCSHCHQPGGSSRAFWDARLTTPLPNQGILCGPVIDGLGAPAPAVVKAGSIENSIMLLRMNTIEPHISMPPLAKGIVDDEAVARVADWILGMDADSCTKSGSFYAGGEIGIPGPTPPNAHGPDLWHSNLVINENATYTNNTSSTISVALDRFHFNAGRIGDPVTPFVVKVIGNNNFTVVAIGTTRTNYVLGSNNVAFSDGQTVVPLAAGEKLAIGFIDAQADGSGGTLAGIVDWEEGGAEIWYSGGETDADAGSVTLGQAPDPGTELYTTLNRNYQFSISYLLSAYEIGHGAQAANGFAVDGANSNFVINETDTFINNSGAPMTVSVDRFRFHASRVGDPVTPFLVRVNANDNFTVVAIGTTRTGYSLGVNDVAFSSAPANVTIGAGEKIAAGFVDANADGTGGTGPGVISYEYFGTDQIFYSYDVTNVASSISLGQAPVLKGYPVTNLTRNYYYSVSLGFGGKADEDGDGLPDKWELAYSSTLTSLSGTADTDKDGMTDAEEHEAGTNPTNAASVLMALTVKPGAGGTTAIATVRTVPGRFYQLKVSTNLQTWTTAGTWKAASWPATTTGFVIPQSLLPPESAERLFLKVSPD</sequence>
<dbReference type="Proteomes" id="UP001320876">
    <property type="component" value="Unassembled WGS sequence"/>
</dbReference>
<comment type="subcellular location">
    <subcellularLocation>
        <location evidence="1">Secreted</location>
    </subcellularLocation>
</comment>
<keyword evidence="3 7" id="KW-0479">Metal-binding</keyword>
<feature type="region of interest" description="Disordered" evidence="8">
    <location>
        <begin position="1458"/>
        <end position="1480"/>
    </location>
</feature>
<evidence type="ECO:0000256" key="2">
    <source>
        <dbReference type="ARBA" id="ARBA00022525"/>
    </source>
</evidence>
<evidence type="ECO:0000256" key="5">
    <source>
        <dbReference type="ARBA" id="ARBA00022837"/>
    </source>
</evidence>
<keyword evidence="6 7" id="KW-0408">Iron</keyword>
<feature type="signal peptide" evidence="9">
    <location>
        <begin position="1"/>
        <end position="20"/>
    </location>
</feature>
<dbReference type="PROSITE" id="PS51007">
    <property type="entry name" value="CYTC"/>
    <property type="match status" value="1"/>
</dbReference>
<evidence type="ECO:0000256" key="8">
    <source>
        <dbReference type="SAM" id="MobiDB-lite"/>
    </source>
</evidence>
<dbReference type="Pfam" id="PF06283">
    <property type="entry name" value="ThuA"/>
    <property type="match status" value="1"/>
</dbReference>